<dbReference type="CDD" id="cd01647">
    <property type="entry name" value="RT_LTR"/>
    <property type="match status" value="1"/>
</dbReference>
<accession>A0A2I0AHF8</accession>
<evidence type="ECO:0000313" key="3">
    <source>
        <dbReference type="Proteomes" id="UP000236161"/>
    </source>
</evidence>
<dbReference type="InterPro" id="IPR000477">
    <property type="entry name" value="RT_dom"/>
</dbReference>
<dbReference type="Pfam" id="PF00078">
    <property type="entry name" value="RVT_1"/>
    <property type="match status" value="1"/>
</dbReference>
<dbReference type="SUPFAM" id="SSF56672">
    <property type="entry name" value="DNA/RNA polymerases"/>
    <property type="match status" value="1"/>
</dbReference>
<dbReference type="InterPro" id="IPR043502">
    <property type="entry name" value="DNA/RNA_pol_sf"/>
</dbReference>
<dbReference type="EMBL" id="KZ451980">
    <property type="protein sequence ID" value="PKA54980.1"/>
    <property type="molecule type" value="Genomic_DNA"/>
</dbReference>
<feature type="domain" description="Reverse transcriptase" evidence="1">
    <location>
        <begin position="2"/>
        <end position="88"/>
    </location>
</feature>
<gene>
    <name evidence="2" type="ORF">AXF42_Ash003616</name>
</gene>
<dbReference type="Gene3D" id="3.10.10.10">
    <property type="entry name" value="HIV Type 1 Reverse Transcriptase, subunit A, domain 1"/>
    <property type="match status" value="1"/>
</dbReference>
<keyword evidence="3" id="KW-1185">Reference proteome</keyword>
<dbReference type="Gene3D" id="3.30.70.270">
    <property type="match status" value="1"/>
</dbReference>
<organism evidence="2 3">
    <name type="scientific">Apostasia shenzhenica</name>
    <dbReference type="NCBI Taxonomy" id="1088818"/>
    <lineage>
        <taxon>Eukaryota</taxon>
        <taxon>Viridiplantae</taxon>
        <taxon>Streptophyta</taxon>
        <taxon>Embryophyta</taxon>
        <taxon>Tracheophyta</taxon>
        <taxon>Spermatophyta</taxon>
        <taxon>Magnoliopsida</taxon>
        <taxon>Liliopsida</taxon>
        <taxon>Asparagales</taxon>
        <taxon>Orchidaceae</taxon>
        <taxon>Apostasioideae</taxon>
        <taxon>Apostasia</taxon>
    </lineage>
</organism>
<evidence type="ECO:0000313" key="2">
    <source>
        <dbReference type="EMBL" id="PKA54980.1"/>
    </source>
</evidence>
<dbReference type="AlphaFoldDB" id="A0A2I0AHF8"/>
<proteinExistence type="predicted"/>
<sequence>MFSFMNGFSGYNQIKMALEDEKHIAFRTPIDIFCYTVMPFGLQNAGATYQRAMTKIFSDLIHDKVECYVDDLVVKSKYKRNHPEDLRIAFE</sequence>
<dbReference type="OrthoDB" id="776461at2759"/>
<dbReference type="PANTHER" id="PTHR24559">
    <property type="entry name" value="TRANSPOSON TY3-I GAG-POL POLYPROTEIN"/>
    <property type="match status" value="1"/>
</dbReference>
<dbReference type="InterPro" id="IPR043128">
    <property type="entry name" value="Rev_trsase/Diguanyl_cyclase"/>
</dbReference>
<protein>
    <recommendedName>
        <fullName evidence="1">Reverse transcriptase domain-containing protein</fullName>
    </recommendedName>
</protein>
<dbReference type="InterPro" id="IPR053134">
    <property type="entry name" value="RNA-dir_DNA_polymerase"/>
</dbReference>
<name>A0A2I0AHF8_9ASPA</name>
<dbReference type="STRING" id="1088818.A0A2I0AHF8"/>
<dbReference type="Proteomes" id="UP000236161">
    <property type="component" value="Unassembled WGS sequence"/>
</dbReference>
<dbReference type="PANTHER" id="PTHR24559:SF439">
    <property type="entry name" value="RETROTRANSPOSON, UNCLASSIFIED-LIKE PROTEIN"/>
    <property type="match status" value="1"/>
</dbReference>
<reference evidence="2 3" key="1">
    <citation type="journal article" date="2017" name="Nature">
        <title>The Apostasia genome and the evolution of orchids.</title>
        <authorList>
            <person name="Zhang G.Q."/>
            <person name="Liu K.W."/>
            <person name="Li Z."/>
            <person name="Lohaus R."/>
            <person name="Hsiao Y.Y."/>
            <person name="Niu S.C."/>
            <person name="Wang J.Y."/>
            <person name="Lin Y.C."/>
            <person name="Xu Q."/>
            <person name="Chen L.J."/>
            <person name="Yoshida K."/>
            <person name="Fujiwara S."/>
            <person name="Wang Z.W."/>
            <person name="Zhang Y.Q."/>
            <person name="Mitsuda N."/>
            <person name="Wang M."/>
            <person name="Liu G.H."/>
            <person name="Pecoraro L."/>
            <person name="Huang H.X."/>
            <person name="Xiao X.J."/>
            <person name="Lin M."/>
            <person name="Wu X.Y."/>
            <person name="Wu W.L."/>
            <person name="Chen Y.Y."/>
            <person name="Chang S.B."/>
            <person name="Sakamoto S."/>
            <person name="Ohme-Takagi M."/>
            <person name="Yagi M."/>
            <person name="Zeng S.J."/>
            <person name="Shen C.Y."/>
            <person name="Yeh C.M."/>
            <person name="Luo Y.B."/>
            <person name="Tsai W.C."/>
            <person name="Van de Peer Y."/>
            <person name="Liu Z.J."/>
        </authorList>
    </citation>
    <scope>NUCLEOTIDE SEQUENCE [LARGE SCALE GENOMIC DNA]</scope>
    <source>
        <strain evidence="3">cv. Shenzhen</strain>
        <tissue evidence="2">Stem</tissue>
    </source>
</reference>
<evidence type="ECO:0000259" key="1">
    <source>
        <dbReference type="Pfam" id="PF00078"/>
    </source>
</evidence>